<feature type="active site" evidence="3">
    <location>
        <position position="204"/>
    </location>
</feature>
<evidence type="ECO:0000256" key="2">
    <source>
        <dbReference type="PIRNR" id="PIRNR000446"/>
    </source>
</evidence>
<evidence type="ECO:0000313" key="6">
    <source>
        <dbReference type="Proteomes" id="UP000318437"/>
    </source>
</evidence>
<evidence type="ECO:0000313" key="5">
    <source>
        <dbReference type="EMBL" id="TWU21961.1"/>
    </source>
</evidence>
<dbReference type="SMART" id="SM00827">
    <property type="entry name" value="PKS_AT"/>
    <property type="match status" value="1"/>
</dbReference>
<evidence type="ECO:0000256" key="1">
    <source>
        <dbReference type="ARBA" id="ARBA00018953"/>
    </source>
</evidence>
<name>A0A5C6CEV9_9BACT</name>
<accession>A0A5C6CEV9</accession>
<feature type="active site" evidence="3">
    <location>
        <position position="95"/>
    </location>
</feature>
<comment type="similarity">
    <text evidence="2">Belongs to the fabD family.</text>
</comment>
<dbReference type="PANTHER" id="PTHR47170">
    <property type="entry name" value="MALONYL-COA ACP TRANSACYLASE, ACP-BINDING"/>
    <property type="match status" value="1"/>
</dbReference>
<dbReference type="NCBIfam" id="TIGR00128">
    <property type="entry name" value="fabD"/>
    <property type="match status" value="1"/>
</dbReference>
<dbReference type="AlphaFoldDB" id="A0A5C6CEV9"/>
<evidence type="ECO:0000259" key="4">
    <source>
        <dbReference type="SMART" id="SM00827"/>
    </source>
</evidence>
<dbReference type="InterPro" id="IPR016035">
    <property type="entry name" value="Acyl_Trfase/lysoPLipase"/>
</dbReference>
<proteinExistence type="inferred from homology"/>
<dbReference type="InterPro" id="IPR052760">
    <property type="entry name" value="Mitochondrial_malonyltrans"/>
</dbReference>
<dbReference type="GO" id="GO:0004314">
    <property type="term" value="F:[acyl-carrier-protein] S-malonyltransferase activity"/>
    <property type="evidence" value="ECO:0007669"/>
    <property type="project" value="UniProtKB-EC"/>
</dbReference>
<dbReference type="Proteomes" id="UP000318437">
    <property type="component" value="Unassembled WGS sequence"/>
</dbReference>
<keyword evidence="6" id="KW-1185">Reference proteome</keyword>
<dbReference type="SUPFAM" id="SSF52151">
    <property type="entry name" value="FabD/lysophospholipase-like"/>
    <property type="match status" value="1"/>
</dbReference>
<dbReference type="Gene3D" id="3.40.366.10">
    <property type="entry name" value="Malonyl-Coenzyme A Acyl Carrier Protein, domain 2"/>
    <property type="match status" value="1"/>
</dbReference>
<dbReference type="InterPro" id="IPR024925">
    <property type="entry name" value="Malonyl_CoA-ACP_transAc"/>
</dbReference>
<dbReference type="Pfam" id="PF00698">
    <property type="entry name" value="Acyl_transf_1"/>
    <property type="match status" value="1"/>
</dbReference>
<dbReference type="EC" id="2.3.1.39" evidence="2"/>
<evidence type="ECO:0000256" key="3">
    <source>
        <dbReference type="PIRSR" id="PIRSR000446-1"/>
    </source>
</evidence>
<gene>
    <name evidence="5" type="primary">fabD</name>
    <name evidence="5" type="ORF">Pla144_44280</name>
</gene>
<dbReference type="PIRSF" id="PIRSF000446">
    <property type="entry name" value="Mct"/>
    <property type="match status" value="1"/>
</dbReference>
<comment type="caution">
    <text evidence="5">The sequence shown here is derived from an EMBL/GenBank/DDBJ whole genome shotgun (WGS) entry which is preliminary data.</text>
</comment>
<dbReference type="Gene3D" id="3.30.70.250">
    <property type="entry name" value="Malonyl-CoA ACP transacylase, ACP-binding"/>
    <property type="match status" value="1"/>
</dbReference>
<dbReference type="SUPFAM" id="SSF55048">
    <property type="entry name" value="Probable ACP-binding domain of malonyl-CoA ACP transacylase"/>
    <property type="match status" value="1"/>
</dbReference>
<protein>
    <recommendedName>
        <fullName evidence="1 2">Malonyl CoA-acyl carrier protein transacylase</fullName>
        <ecNumber evidence="2">2.3.1.39</ecNumber>
    </recommendedName>
</protein>
<reference evidence="5 6" key="1">
    <citation type="submission" date="2019-02" db="EMBL/GenBank/DDBJ databases">
        <title>Deep-cultivation of Planctomycetes and their phenomic and genomic characterization uncovers novel biology.</title>
        <authorList>
            <person name="Wiegand S."/>
            <person name="Jogler M."/>
            <person name="Boedeker C."/>
            <person name="Pinto D."/>
            <person name="Vollmers J."/>
            <person name="Rivas-Marin E."/>
            <person name="Kohn T."/>
            <person name="Peeters S.H."/>
            <person name="Heuer A."/>
            <person name="Rast P."/>
            <person name="Oberbeckmann S."/>
            <person name="Bunk B."/>
            <person name="Jeske O."/>
            <person name="Meyerdierks A."/>
            <person name="Storesund J.E."/>
            <person name="Kallscheuer N."/>
            <person name="Luecker S."/>
            <person name="Lage O.M."/>
            <person name="Pohl T."/>
            <person name="Merkel B.J."/>
            <person name="Hornburger P."/>
            <person name="Mueller R.-W."/>
            <person name="Bruemmer F."/>
            <person name="Labrenz M."/>
            <person name="Spormann A.M."/>
            <person name="Op Den Camp H."/>
            <person name="Overmann J."/>
            <person name="Amann R."/>
            <person name="Jetten M.S.M."/>
            <person name="Mascher T."/>
            <person name="Medema M.H."/>
            <person name="Devos D.P."/>
            <person name="Kaster A.-K."/>
            <person name="Ovreas L."/>
            <person name="Rohde M."/>
            <person name="Galperin M.Y."/>
            <person name="Jogler C."/>
        </authorList>
    </citation>
    <scope>NUCLEOTIDE SEQUENCE [LARGE SCALE GENOMIC DNA]</scope>
    <source>
        <strain evidence="5 6">Pla144</strain>
    </source>
</reference>
<organism evidence="5 6">
    <name type="scientific">Bythopirellula polymerisocia</name>
    <dbReference type="NCBI Taxonomy" id="2528003"/>
    <lineage>
        <taxon>Bacteria</taxon>
        <taxon>Pseudomonadati</taxon>
        <taxon>Planctomycetota</taxon>
        <taxon>Planctomycetia</taxon>
        <taxon>Pirellulales</taxon>
        <taxon>Lacipirellulaceae</taxon>
        <taxon>Bythopirellula</taxon>
    </lineage>
</organism>
<feature type="domain" description="Malonyl-CoA:ACP transacylase (MAT)" evidence="4">
    <location>
        <begin position="7"/>
        <end position="302"/>
    </location>
</feature>
<comment type="catalytic activity">
    <reaction evidence="2">
        <text>holo-[ACP] + malonyl-CoA = malonyl-[ACP] + CoA</text>
        <dbReference type="Rhea" id="RHEA:41792"/>
        <dbReference type="Rhea" id="RHEA-COMP:9623"/>
        <dbReference type="Rhea" id="RHEA-COMP:9685"/>
        <dbReference type="ChEBI" id="CHEBI:57287"/>
        <dbReference type="ChEBI" id="CHEBI:57384"/>
        <dbReference type="ChEBI" id="CHEBI:64479"/>
        <dbReference type="ChEBI" id="CHEBI:78449"/>
        <dbReference type="EC" id="2.3.1.39"/>
    </reaction>
</comment>
<dbReference type="EMBL" id="SJPS01000008">
    <property type="protein sequence ID" value="TWU21961.1"/>
    <property type="molecule type" value="Genomic_DNA"/>
</dbReference>
<dbReference type="InterPro" id="IPR001227">
    <property type="entry name" value="Ac_transferase_dom_sf"/>
</dbReference>
<keyword evidence="2 5" id="KW-0012">Acyltransferase</keyword>
<sequence>MTKTAFLFPGQGAQSVGMGAALASSLPKARGLFDRAADILGYDLLELCTSGPPEKLNSTVHSQPALFVCSLAALEKLKQDSPEVVEACSASAGLSLGEYTAMVFAGAMKFDAALRVVQVRGQAMQDASDAAPSGMVSVLGLDRAQVEELVDQARGADVLQLANFLCPGNIVVSGSKSACERITPLAEEAGAMKVIPLAVAGAFHTPLMQPAVERLQAALADVDIVTPRIPVVSNVDARPHEDPAEIRSLLERQVLEPVLWENSIQWLIGEFGIESCYEIGPGRVLRGLMKRISRKLPFESVEA</sequence>
<keyword evidence="2 5" id="KW-0808">Transferase</keyword>
<dbReference type="InterPro" id="IPR014043">
    <property type="entry name" value="Acyl_transferase_dom"/>
</dbReference>
<dbReference type="RefSeq" id="WP_146452677.1">
    <property type="nucleotide sequence ID" value="NZ_SJPS01000008.1"/>
</dbReference>
<dbReference type="InterPro" id="IPR004410">
    <property type="entry name" value="Malonyl_CoA-ACP_transAc_FabD"/>
</dbReference>
<dbReference type="PANTHER" id="PTHR47170:SF2">
    <property type="entry name" value="MALONYL-COA:ACP TRANSACYLASE (MAT) DOMAIN-CONTAINING PROTEIN"/>
    <property type="match status" value="1"/>
</dbReference>
<dbReference type="InterPro" id="IPR016036">
    <property type="entry name" value="Malonyl_transacylase_ACP-bd"/>
</dbReference>
<dbReference type="OrthoDB" id="9805460at2"/>